<keyword evidence="8" id="KW-1015">Disulfide bond</keyword>
<keyword evidence="5" id="KW-0808">Transferase</keyword>
<gene>
    <name evidence="11" type="ORF">D4764_19G0003460</name>
</gene>
<evidence type="ECO:0000259" key="10">
    <source>
        <dbReference type="Pfam" id="PF09258"/>
    </source>
</evidence>
<evidence type="ECO:0000256" key="5">
    <source>
        <dbReference type="ARBA" id="ARBA00022679"/>
    </source>
</evidence>
<dbReference type="EMBL" id="RHFK02000011">
    <property type="protein sequence ID" value="TWW68548.1"/>
    <property type="molecule type" value="Genomic_DNA"/>
</dbReference>
<sequence>MLVRGLSVSKRPAQQFTAVIHMVTPLQSQISPVVKLILAVAKSRFCAQIVVLWNCEKPLPPRSKWPSTGVALAVVEGPTKKMSSRFFPHKVIRNDAVLSLDEDSVLSTNEVSSDPNW</sequence>
<keyword evidence="4" id="KW-0328">Glycosyltransferase</keyword>
<keyword evidence="9" id="KW-0325">Glycoprotein</keyword>
<proteinExistence type="inferred from homology"/>
<dbReference type="InterPro" id="IPR004263">
    <property type="entry name" value="Exostosin"/>
</dbReference>
<keyword evidence="7" id="KW-0472">Membrane</keyword>
<keyword evidence="12" id="KW-1185">Reference proteome</keyword>
<name>A0A5C6NPF0_9TELE</name>
<evidence type="ECO:0000256" key="6">
    <source>
        <dbReference type="ARBA" id="ARBA00022968"/>
    </source>
</evidence>
<evidence type="ECO:0000256" key="8">
    <source>
        <dbReference type="ARBA" id="ARBA00023157"/>
    </source>
</evidence>
<dbReference type="AlphaFoldDB" id="A0A5C6NPF0"/>
<evidence type="ECO:0000256" key="9">
    <source>
        <dbReference type="ARBA" id="ARBA00023180"/>
    </source>
</evidence>
<reference evidence="11 12" key="1">
    <citation type="submission" date="2019-04" db="EMBL/GenBank/DDBJ databases">
        <title>Chromosome genome assembly for Takifugu flavidus.</title>
        <authorList>
            <person name="Xiao S."/>
        </authorList>
    </citation>
    <scope>NUCLEOTIDE SEQUENCE [LARGE SCALE GENOMIC DNA]</scope>
    <source>
        <strain evidence="11">HTHZ2018</strain>
        <tissue evidence="11">Muscle</tissue>
    </source>
</reference>
<evidence type="ECO:0000313" key="11">
    <source>
        <dbReference type="EMBL" id="TWW68548.1"/>
    </source>
</evidence>
<dbReference type="InterPro" id="IPR015338">
    <property type="entry name" value="GT64_dom"/>
</dbReference>
<dbReference type="Gene3D" id="3.90.550.10">
    <property type="entry name" value="Spore Coat Polysaccharide Biosynthesis Protein SpsA, Chain A"/>
    <property type="match status" value="1"/>
</dbReference>
<evidence type="ECO:0000256" key="2">
    <source>
        <dbReference type="ARBA" id="ARBA00004922"/>
    </source>
</evidence>
<comment type="pathway">
    <text evidence="2">Protein modification; protein glycosylation.</text>
</comment>
<dbReference type="Pfam" id="PF09258">
    <property type="entry name" value="Glyco_transf_64"/>
    <property type="match status" value="1"/>
</dbReference>
<dbReference type="GO" id="GO:0005789">
    <property type="term" value="C:endoplasmic reticulum membrane"/>
    <property type="evidence" value="ECO:0007669"/>
    <property type="project" value="UniProtKB-SubCell"/>
</dbReference>
<comment type="similarity">
    <text evidence="3">Belongs to the glycosyltransferase 47 family.</text>
</comment>
<comment type="subcellular location">
    <subcellularLocation>
        <location evidence="1">Endoplasmic reticulum membrane</location>
        <topology evidence="1">Single-pass type II membrane protein</topology>
    </subcellularLocation>
</comment>
<evidence type="ECO:0000256" key="1">
    <source>
        <dbReference type="ARBA" id="ARBA00004648"/>
    </source>
</evidence>
<evidence type="ECO:0000256" key="4">
    <source>
        <dbReference type="ARBA" id="ARBA00022676"/>
    </source>
</evidence>
<feature type="domain" description="Glycosyl transferase 64" evidence="10">
    <location>
        <begin position="16"/>
        <end position="112"/>
    </location>
</feature>
<dbReference type="InterPro" id="IPR029044">
    <property type="entry name" value="Nucleotide-diphossugar_trans"/>
</dbReference>
<accession>A0A5C6NPF0</accession>
<organism evidence="11 12">
    <name type="scientific">Takifugu flavidus</name>
    <name type="common">sansaifugu</name>
    <dbReference type="NCBI Taxonomy" id="433684"/>
    <lineage>
        <taxon>Eukaryota</taxon>
        <taxon>Metazoa</taxon>
        <taxon>Chordata</taxon>
        <taxon>Craniata</taxon>
        <taxon>Vertebrata</taxon>
        <taxon>Euteleostomi</taxon>
        <taxon>Actinopterygii</taxon>
        <taxon>Neopterygii</taxon>
        <taxon>Teleostei</taxon>
        <taxon>Neoteleostei</taxon>
        <taxon>Acanthomorphata</taxon>
        <taxon>Eupercaria</taxon>
        <taxon>Tetraodontiformes</taxon>
        <taxon>Tetradontoidea</taxon>
        <taxon>Tetraodontidae</taxon>
        <taxon>Takifugu</taxon>
    </lineage>
</organism>
<dbReference type="PANTHER" id="PTHR48261">
    <property type="entry name" value="ACETYLGLUCOSAMINYLTRANSFERASE"/>
    <property type="match status" value="1"/>
</dbReference>
<dbReference type="GO" id="GO:0016757">
    <property type="term" value="F:glycosyltransferase activity"/>
    <property type="evidence" value="ECO:0007669"/>
    <property type="project" value="UniProtKB-KW"/>
</dbReference>
<dbReference type="PANTHER" id="PTHR48261:SF3">
    <property type="entry name" value="EXOSTOSIN GLYCOSYLTRANSFERASE 1"/>
    <property type="match status" value="1"/>
</dbReference>
<comment type="caution">
    <text evidence="11">The sequence shown here is derived from an EMBL/GenBank/DDBJ whole genome shotgun (WGS) entry which is preliminary data.</text>
</comment>
<dbReference type="Proteomes" id="UP000324091">
    <property type="component" value="Chromosome 19"/>
</dbReference>
<evidence type="ECO:0000313" key="12">
    <source>
        <dbReference type="Proteomes" id="UP000324091"/>
    </source>
</evidence>
<protein>
    <submittedName>
        <fullName evidence="11">Exostosin-1a</fullName>
    </submittedName>
</protein>
<dbReference type="GO" id="GO:1901135">
    <property type="term" value="P:carbohydrate derivative metabolic process"/>
    <property type="evidence" value="ECO:0007669"/>
    <property type="project" value="UniProtKB-ARBA"/>
</dbReference>
<keyword evidence="6" id="KW-0812">Transmembrane</keyword>
<evidence type="ECO:0000256" key="7">
    <source>
        <dbReference type="ARBA" id="ARBA00023136"/>
    </source>
</evidence>
<keyword evidence="6" id="KW-0735">Signal-anchor</keyword>
<evidence type="ECO:0000256" key="3">
    <source>
        <dbReference type="ARBA" id="ARBA00010271"/>
    </source>
</evidence>